<evidence type="ECO:0000313" key="3">
    <source>
        <dbReference type="Proteomes" id="UP000478052"/>
    </source>
</evidence>
<dbReference type="EMBL" id="VUJU01005227">
    <property type="protein sequence ID" value="KAF0751896.1"/>
    <property type="molecule type" value="Genomic_DNA"/>
</dbReference>
<name>A0A6G0YAC5_APHCR</name>
<dbReference type="Proteomes" id="UP000478052">
    <property type="component" value="Unassembled WGS sequence"/>
</dbReference>
<comment type="caution">
    <text evidence="2">The sequence shown here is derived from an EMBL/GenBank/DDBJ whole genome shotgun (WGS) entry which is preliminary data.</text>
</comment>
<dbReference type="EMBL" id="VUJU01013855">
    <property type="protein sequence ID" value="KAF0703534.1"/>
    <property type="molecule type" value="Genomic_DNA"/>
</dbReference>
<dbReference type="AlphaFoldDB" id="A0A6G0YAC5"/>
<organism evidence="2 3">
    <name type="scientific">Aphis craccivora</name>
    <name type="common">Cowpea aphid</name>
    <dbReference type="NCBI Taxonomy" id="307492"/>
    <lineage>
        <taxon>Eukaryota</taxon>
        <taxon>Metazoa</taxon>
        <taxon>Ecdysozoa</taxon>
        <taxon>Arthropoda</taxon>
        <taxon>Hexapoda</taxon>
        <taxon>Insecta</taxon>
        <taxon>Pterygota</taxon>
        <taxon>Neoptera</taxon>
        <taxon>Paraneoptera</taxon>
        <taxon>Hemiptera</taxon>
        <taxon>Sternorrhyncha</taxon>
        <taxon>Aphidomorpha</taxon>
        <taxon>Aphidoidea</taxon>
        <taxon>Aphididae</taxon>
        <taxon>Aphidini</taxon>
        <taxon>Aphis</taxon>
        <taxon>Aphis</taxon>
    </lineage>
</organism>
<evidence type="ECO:0000313" key="2">
    <source>
        <dbReference type="EMBL" id="KAF0751896.1"/>
    </source>
</evidence>
<gene>
    <name evidence="2" type="ORF">FWK35_00023179</name>
    <name evidence="1" type="ORF">FWK35_00036351</name>
</gene>
<protein>
    <submittedName>
        <fullName evidence="2">Putative nuclease HARBI1</fullName>
    </submittedName>
</protein>
<keyword evidence="3" id="KW-1185">Reference proteome</keyword>
<evidence type="ECO:0000313" key="1">
    <source>
        <dbReference type="EMBL" id="KAF0703534.1"/>
    </source>
</evidence>
<sequence length="68" mass="8224">MSNEITIAMLRVVEEIIKLKRSTYKNKKRIWMKKWMMRRNTLGASNALIKELAIEDPKSYFNFLRMDE</sequence>
<reference evidence="2 3" key="1">
    <citation type="submission" date="2019-08" db="EMBL/GenBank/DDBJ databases">
        <title>Whole genome of Aphis craccivora.</title>
        <authorList>
            <person name="Voronova N.V."/>
            <person name="Shulinski R.S."/>
            <person name="Bandarenka Y.V."/>
            <person name="Zhorov D.G."/>
            <person name="Warner D."/>
        </authorList>
    </citation>
    <scope>NUCLEOTIDE SEQUENCE [LARGE SCALE GENOMIC DNA]</scope>
    <source>
        <strain evidence="2">180601</strain>
        <tissue evidence="2">Whole Body</tissue>
    </source>
</reference>
<feature type="non-terminal residue" evidence="2">
    <location>
        <position position="68"/>
    </location>
</feature>
<proteinExistence type="predicted"/>
<accession>A0A6G0YAC5</accession>